<dbReference type="InterPro" id="IPR050267">
    <property type="entry name" value="Anti-sigma-factor_SerPK"/>
</dbReference>
<keyword evidence="1" id="KW-0723">Serine/threonine-protein kinase</keyword>
<dbReference type="InterPro" id="IPR036890">
    <property type="entry name" value="HATPase_C_sf"/>
</dbReference>
<dbReference type="EMBL" id="JAGSOV010000035">
    <property type="protein sequence ID" value="MCO1656606.1"/>
    <property type="molecule type" value="Genomic_DNA"/>
</dbReference>
<organism evidence="3 4">
    <name type="scientific">Pseudonocardia humida</name>
    <dbReference type="NCBI Taxonomy" id="2800819"/>
    <lineage>
        <taxon>Bacteria</taxon>
        <taxon>Bacillati</taxon>
        <taxon>Actinomycetota</taxon>
        <taxon>Actinomycetes</taxon>
        <taxon>Pseudonocardiales</taxon>
        <taxon>Pseudonocardiaceae</taxon>
        <taxon>Pseudonocardia</taxon>
    </lineage>
</organism>
<dbReference type="CDD" id="cd16936">
    <property type="entry name" value="HATPase_RsbW-like"/>
    <property type="match status" value="1"/>
</dbReference>
<keyword evidence="3" id="KW-0547">Nucleotide-binding</keyword>
<dbReference type="PANTHER" id="PTHR35526">
    <property type="entry name" value="ANTI-SIGMA-F FACTOR RSBW-RELATED"/>
    <property type="match status" value="1"/>
</dbReference>
<keyword evidence="1" id="KW-0418">Kinase</keyword>
<dbReference type="InterPro" id="IPR003594">
    <property type="entry name" value="HATPase_dom"/>
</dbReference>
<sequence>MAEPAAVAGAISMVLMADPVSLSVVRQRFRVWLADLAWPDDEVDDIVLAVNEAVSNAVEHADAPGFASEVRVAARQFSETDGGRRIVVGVSDNRRWCPRDTQRGLGMLMIHTCMDDVRFETNHEVTTTLMTSVKVPPLRRG</sequence>
<protein>
    <submittedName>
        <fullName evidence="3">ATP-binding protein</fullName>
    </submittedName>
</protein>
<comment type="caution">
    <text evidence="3">The sequence shown here is derived from an EMBL/GenBank/DDBJ whole genome shotgun (WGS) entry which is preliminary data.</text>
</comment>
<dbReference type="Pfam" id="PF13581">
    <property type="entry name" value="HATPase_c_2"/>
    <property type="match status" value="1"/>
</dbReference>
<reference evidence="3" key="1">
    <citation type="submission" date="2021-04" db="EMBL/GenBank/DDBJ databases">
        <title>Pseudonocardia sp. nov., isolated from sandy soil of mangrove forest.</title>
        <authorList>
            <person name="Zan Z."/>
            <person name="Huang R."/>
            <person name="Liu W."/>
        </authorList>
    </citation>
    <scope>NUCLEOTIDE SEQUENCE</scope>
    <source>
        <strain evidence="3">S2-4</strain>
    </source>
</reference>
<evidence type="ECO:0000313" key="4">
    <source>
        <dbReference type="Proteomes" id="UP001165283"/>
    </source>
</evidence>
<keyword evidence="1" id="KW-0808">Transferase</keyword>
<feature type="domain" description="Histidine kinase/HSP90-like ATPase" evidence="2">
    <location>
        <begin position="17"/>
        <end position="131"/>
    </location>
</feature>
<evidence type="ECO:0000256" key="1">
    <source>
        <dbReference type="ARBA" id="ARBA00022527"/>
    </source>
</evidence>
<evidence type="ECO:0000259" key="2">
    <source>
        <dbReference type="Pfam" id="PF13581"/>
    </source>
</evidence>
<dbReference type="RefSeq" id="WP_252439477.1">
    <property type="nucleotide sequence ID" value="NZ_JAGSOV010000035.1"/>
</dbReference>
<proteinExistence type="predicted"/>
<accession>A0ABT1A0S8</accession>
<dbReference type="SUPFAM" id="SSF55874">
    <property type="entry name" value="ATPase domain of HSP90 chaperone/DNA topoisomerase II/histidine kinase"/>
    <property type="match status" value="1"/>
</dbReference>
<name>A0ABT1A0S8_9PSEU</name>
<dbReference type="Gene3D" id="3.30.565.10">
    <property type="entry name" value="Histidine kinase-like ATPase, C-terminal domain"/>
    <property type="match status" value="1"/>
</dbReference>
<dbReference type="PANTHER" id="PTHR35526:SF3">
    <property type="entry name" value="ANTI-SIGMA-F FACTOR RSBW"/>
    <property type="match status" value="1"/>
</dbReference>
<keyword evidence="3" id="KW-0067">ATP-binding</keyword>
<evidence type="ECO:0000313" key="3">
    <source>
        <dbReference type="EMBL" id="MCO1656606.1"/>
    </source>
</evidence>
<dbReference type="GO" id="GO:0005524">
    <property type="term" value="F:ATP binding"/>
    <property type="evidence" value="ECO:0007669"/>
    <property type="project" value="UniProtKB-KW"/>
</dbReference>
<dbReference type="Proteomes" id="UP001165283">
    <property type="component" value="Unassembled WGS sequence"/>
</dbReference>
<gene>
    <name evidence="3" type="ORF">KDL28_16230</name>
</gene>
<keyword evidence="4" id="KW-1185">Reference proteome</keyword>